<evidence type="ECO:0000256" key="1">
    <source>
        <dbReference type="SAM" id="Phobius"/>
    </source>
</evidence>
<dbReference type="AlphaFoldDB" id="A0A1G7TFS2"/>
<feature type="transmembrane region" description="Helical" evidence="1">
    <location>
        <begin position="189"/>
        <end position="210"/>
    </location>
</feature>
<reference evidence="3 4" key="1">
    <citation type="submission" date="2016-10" db="EMBL/GenBank/DDBJ databases">
        <authorList>
            <person name="de Groot N.N."/>
        </authorList>
    </citation>
    <scope>NUCLEOTIDE SEQUENCE [LARGE SCALE GENOMIC DNA]</scope>
    <source>
        <strain evidence="3 4">CGMCC 1.10267</strain>
    </source>
</reference>
<keyword evidence="1" id="KW-0472">Membrane</keyword>
<dbReference type="RefSeq" id="WP_176762504.1">
    <property type="nucleotide sequence ID" value="NZ_FNCS01000002.1"/>
</dbReference>
<feature type="transmembrane region" description="Helical" evidence="1">
    <location>
        <begin position="21"/>
        <end position="39"/>
    </location>
</feature>
<organism evidence="3 4">
    <name type="scientific">Pelagibacterium luteolum</name>
    <dbReference type="NCBI Taxonomy" id="440168"/>
    <lineage>
        <taxon>Bacteria</taxon>
        <taxon>Pseudomonadati</taxon>
        <taxon>Pseudomonadota</taxon>
        <taxon>Alphaproteobacteria</taxon>
        <taxon>Hyphomicrobiales</taxon>
        <taxon>Devosiaceae</taxon>
        <taxon>Pelagibacterium</taxon>
    </lineage>
</organism>
<dbReference type="InterPro" id="IPR009597">
    <property type="entry name" value="DUF1206"/>
</dbReference>
<keyword evidence="1" id="KW-0812">Transmembrane</keyword>
<feature type="domain" description="DUF1206" evidence="2">
    <location>
        <begin position="97"/>
        <end position="165"/>
    </location>
</feature>
<feature type="transmembrane region" description="Helical" evidence="1">
    <location>
        <begin position="141"/>
        <end position="162"/>
    </location>
</feature>
<evidence type="ECO:0000313" key="3">
    <source>
        <dbReference type="EMBL" id="SDG33410.1"/>
    </source>
</evidence>
<dbReference type="EMBL" id="FNCS01000002">
    <property type="protein sequence ID" value="SDG33410.1"/>
    <property type="molecule type" value="Genomic_DNA"/>
</dbReference>
<dbReference type="Proteomes" id="UP000199495">
    <property type="component" value="Unassembled WGS sequence"/>
</dbReference>
<feature type="transmembrane region" description="Helical" evidence="1">
    <location>
        <begin position="230"/>
        <end position="250"/>
    </location>
</feature>
<feature type="domain" description="DUF1206" evidence="2">
    <location>
        <begin position="189"/>
        <end position="258"/>
    </location>
</feature>
<evidence type="ECO:0000313" key="4">
    <source>
        <dbReference type="Proteomes" id="UP000199495"/>
    </source>
</evidence>
<feature type="domain" description="DUF1206" evidence="2">
    <location>
        <begin position="14"/>
        <end position="80"/>
    </location>
</feature>
<feature type="transmembrane region" description="Helical" evidence="1">
    <location>
        <begin position="97"/>
        <end position="121"/>
    </location>
</feature>
<sequence>MQKSEGHFERLARAGYWAKGIVNILLGGLSLSSVISGGQGEDTPEDALSSLLGAPMGRIILGLIALGLAGYVLWRLAQSVLNADDHDNDTMGIVTRLGQFFSAVANSFLVMTAAGLAIQGGGSGGGSDQTSIIAMVMAQPFGPWLVGIVGLIFVGAGLGQIYRGAVKDYEGRIVIPADKKAVLDPVSQFGLIARGALFVVIGGLIVYAGITVSPEDTGGLRDALDWLRSQPYGAVFYGMAAAGLAAYGGYSIVQALYRRMDAPDAEDVKQMIPNGR</sequence>
<protein>
    <recommendedName>
        <fullName evidence="2">DUF1206 domain-containing protein</fullName>
    </recommendedName>
</protein>
<name>A0A1G7TFS2_9HYPH</name>
<feature type="transmembrane region" description="Helical" evidence="1">
    <location>
        <begin position="59"/>
        <end position="77"/>
    </location>
</feature>
<dbReference type="Pfam" id="PF06724">
    <property type="entry name" value="DUF1206"/>
    <property type="match status" value="3"/>
</dbReference>
<keyword evidence="1" id="KW-1133">Transmembrane helix</keyword>
<dbReference type="STRING" id="440168.SAMN04487974_10256"/>
<keyword evidence="4" id="KW-1185">Reference proteome</keyword>
<proteinExistence type="predicted"/>
<accession>A0A1G7TFS2</accession>
<gene>
    <name evidence="3" type="ORF">SAMN04487974_10256</name>
</gene>
<evidence type="ECO:0000259" key="2">
    <source>
        <dbReference type="Pfam" id="PF06724"/>
    </source>
</evidence>